<feature type="region of interest" description="Disordered" evidence="1">
    <location>
        <begin position="33"/>
        <end position="72"/>
    </location>
</feature>
<sequence length="386" mass="40123">MTTPALVLAGLACLSAFGFLLWRVLRRPARPVGEAAPLPTSVRAPPPRSAAVEAPSSAVAGTASPDEDPGAADAEARIEAALHALRGLAFDDAPLPAPGEPLPPAHAEIARAAGALLARMDAQSGYIPRRPQLLPRLMQTVNNPDASLRSIAAIIAQDPALAGNLLRIANSSMYRVQSRPVESMERAVVTVGTEGIRQIIAAALVQPVMESAGSVFGRFPGVVWEHALLAAAVAAEHARRAGQEDPFAAQLLGLLHGLAAIVVVRVVRDQYAKRPELVPEPAVAAAVLDAWTVPTARRIAEHWSLSPRIAAALDEALAGPGAYGPLARAHHVGRATAALAILHRAGRLDEAEALRVLDGCGESGVRALWARATAPEEESVLPGAPA</sequence>
<dbReference type="RefSeq" id="WP_377002912.1">
    <property type="nucleotide sequence ID" value="NZ_JBHSGG010000002.1"/>
</dbReference>
<feature type="domain" description="HDOD" evidence="2">
    <location>
        <begin position="127"/>
        <end position="319"/>
    </location>
</feature>
<dbReference type="InterPro" id="IPR052340">
    <property type="entry name" value="RNase_Y/CdgJ"/>
</dbReference>
<dbReference type="PANTHER" id="PTHR33525">
    <property type="match status" value="1"/>
</dbReference>
<gene>
    <name evidence="3" type="ORF">ACFO3Q_01970</name>
</gene>
<dbReference type="SUPFAM" id="SSF109604">
    <property type="entry name" value="HD-domain/PDEase-like"/>
    <property type="match status" value="1"/>
</dbReference>
<dbReference type="Pfam" id="PF08668">
    <property type="entry name" value="HDOD"/>
    <property type="match status" value="1"/>
</dbReference>
<dbReference type="EMBL" id="JBHSGG010000002">
    <property type="protein sequence ID" value="MFC4726945.1"/>
    <property type="molecule type" value="Genomic_DNA"/>
</dbReference>
<name>A0ABV9NGW4_9GAMM</name>
<evidence type="ECO:0000313" key="3">
    <source>
        <dbReference type="EMBL" id="MFC4726945.1"/>
    </source>
</evidence>
<dbReference type="PROSITE" id="PS51833">
    <property type="entry name" value="HDOD"/>
    <property type="match status" value="1"/>
</dbReference>
<evidence type="ECO:0000256" key="1">
    <source>
        <dbReference type="SAM" id="MobiDB-lite"/>
    </source>
</evidence>
<evidence type="ECO:0000313" key="4">
    <source>
        <dbReference type="Proteomes" id="UP001595892"/>
    </source>
</evidence>
<dbReference type="Gene3D" id="1.10.3210.10">
    <property type="entry name" value="Hypothetical protein af1432"/>
    <property type="match status" value="1"/>
</dbReference>
<dbReference type="InterPro" id="IPR013976">
    <property type="entry name" value="HDOD"/>
</dbReference>
<reference evidence="4" key="1">
    <citation type="journal article" date="2019" name="Int. J. Syst. Evol. Microbiol.">
        <title>The Global Catalogue of Microorganisms (GCM) 10K type strain sequencing project: providing services to taxonomists for standard genome sequencing and annotation.</title>
        <authorList>
            <consortium name="The Broad Institute Genomics Platform"/>
            <consortium name="The Broad Institute Genome Sequencing Center for Infectious Disease"/>
            <person name="Wu L."/>
            <person name="Ma J."/>
        </authorList>
    </citation>
    <scope>NUCLEOTIDE SEQUENCE [LARGE SCALE GENOMIC DNA]</scope>
    <source>
        <strain evidence="4">CGMCC 1.13574</strain>
    </source>
</reference>
<evidence type="ECO:0000259" key="2">
    <source>
        <dbReference type="PROSITE" id="PS51833"/>
    </source>
</evidence>
<proteinExistence type="predicted"/>
<accession>A0ABV9NGW4</accession>
<protein>
    <submittedName>
        <fullName evidence="3">HDOD domain-containing protein</fullName>
    </submittedName>
</protein>
<keyword evidence="4" id="KW-1185">Reference proteome</keyword>
<organism evidence="3 4">
    <name type="scientific">Coralloluteibacterium thermophilum</name>
    <dbReference type="NCBI Taxonomy" id="2707049"/>
    <lineage>
        <taxon>Bacteria</taxon>
        <taxon>Pseudomonadati</taxon>
        <taxon>Pseudomonadota</taxon>
        <taxon>Gammaproteobacteria</taxon>
        <taxon>Lysobacterales</taxon>
        <taxon>Lysobacteraceae</taxon>
        <taxon>Coralloluteibacterium</taxon>
    </lineage>
</organism>
<feature type="compositionally biased region" description="Low complexity" evidence="1">
    <location>
        <begin position="49"/>
        <end position="64"/>
    </location>
</feature>
<dbReference type="Proteomes" id="UP001595892">
    <property type="component" value="Unassembled WGS sequence"/>
</dbReference>
<comment type="caution">
    <text evidence="3">The sequence shown here is derived from an EMBL/GenBank/DDBJ whole genome shotgun (WGS) entry which is preliminary data.</text>
</comment>
<dbReference type="PANTHER" id="PTHR33525:SF6">
    <property type="entry name" value="HDOD DOMAIN-CONTAINING PROTEIN"/>
    <property type="match status" value="1"/>
</dbReference>